<dbReference type="AlphaFoldDB" id="A0ABC8WDB6"/>
<dbReference type="Gene3D" id="1.20.1280.50">
    <property type="match status" value="1"/>
</dbReference>
<dbReference type="InterPro" id="IPR001810">
    <property type="entry name" value="F-box_dom"/>
</dbReference>
<dbReference type="InterPro" id="IPR056594">
    <property type="entry name" value="AT5G49610-like_b-prop"/>
</dbReference>
<dbReference type="InterPro" id="IPR036047">
    <property type="entry name" value="F-box-like_dom_sf"/>
</dbReference>
<reference evidence="2 3" key="2">
    <citation type="submission" date="2024-10" db="EMBL/GenBank/DDBJ databases">
        <authorList>
            <person name="Ryan C."/>
        </authorList>
    </citation>
    <scope>NUCLEOTIDE SEQUENCE [LARGE SCALE GENOMIC DNA]</scope>
</reference>
<feature type="domain" description="F-box" evidence="1">
    <location>
        <begin position="15"/>
        <end position="59"/>
    </location>
</feature>
<dbReference type="Proteomes" id="UP001497457">
    <property type="component" value="Chromosome 12b"/>
</dbReference>
<dbReference type="SMART" id="SM00256">
    <property type="entry name" value="FBOX"/>
    <property type="match status" value="1"/>
</dbReference>
<protein>
    <recommendedName>
        <fullName evidence="1">F-box domain-containing protein</fullName>
    </recommendedName>
</protein>
<dbReference type="EMBL" id="OZ075122">
    <property type="protein sequence ID" value="CAL4907738.1"/>
    <property type="molecule type" value="Genomic_DNA"/>
</dbReference>
<proteinExistence type="predicted"/>
<organism evidence="2 3">
    <name type="scientific">Urochloa decumbens</name>
    <dbReference type="NCBI Taxonomy" id="240449"/>
    <lineage>
        <taxon>Eukaryota</taxon>
        <taxon>Viridiplantae</taxon>
        <taxon>Streptophyta</taxon>
        <taxon>Embryophyta</taxon>
        <taxon>Tracheophyta</taxon>
        <taxon>Spermatophyta</taxon>
        <taxon>Magnoliopsida</taxon>
        <taxon>Liliopsida</taxon>
        <taxon>Poales</taxon>
        <taxon>Poaceae</taxon>
        <taxon>PACMAD clade</taxon>
        <taxon>Panicoideae</taxon>
        <taxon>Panicodae</taxon>
        <taxon>Paniceae</taxon>
        <taxon>Melinidinae</taxon>
        <taxon>Urochloa</taxon>
    </lineage>
</organism>
<evidence type="ECO:0000313" key="3">
    <source>
        <dbReference type="Proteomes" id="UP001497457"/>
    </source>
</evidence>
<dbReference type="PANTHER" id="PTHR32133:SF134">
    <property type="entry name" value="OS05G0320100 PROTEIN"/>
    <property type="match status" value="1"/>
</dbReference>
<evidence type="ECO:0000313" key="2">
    <source>
        <dbReference type="EMBL" id="CAL4907738.1"/>
    </source>
</evidence>
<dbReference type="Pfam" id="PF23635">
    <property type="entry name" value="Beta-prop_AT5G49610-like"/>
    <property type="match status" value="1"/>
</dbReference>
<sequence length="389" mass="44377">MTSEAPRSSPAPVSLPDDDDLLREILLRLPPLPSSLPRASLVCKRWRRLLSDTRFLRRFRAHHKTPPQLGFFNQRFSRPFFVPTLSAPDRIPSARFTLPQPDAESWTFLGCRHGFAAFLDVDRWEAIVWEPVTGSQFHIDFPQEVKSDDNHFIFNGAVLSSASINGNDNVQSDYDFTHFRFVLLFNNGEENLAYARLYESESGKWGDMSWVTIPYRPYLFDPGVLVRNTVCWHLRCGDILEFNLGTESLAIIQKPGGTNFLNHSSIRVLRTKDRELGLAIVSKLSIHLWGRKANTNGVVGWVLHKTIQVDKLLPLKPLKKTWITRILGFDEDSNEIFLLAAHDIFMIQLESMEFKKLVVDSSIIEYYPYRSFYAAVGGGDEGSGMLNIT</sequence>
<reference evidence="3" key="1">
    <citation type="submission" date="2024-06" db="EMBL/GenBank/DDBJ databases">
        <authorList>
            <person name="Ryan C."/>
        </authorList>
    </citation>
    <scope>NUCLEOTIDE SEQUENCE [LARGE SCALE GENOMIC DNA]</scope>
</reference>
<name>A0ABC8WDB6_9POAL</name>
<keyword evidence="3" id="KW-1185">Reference proteome</keyword>
<evidence type="ECO:0000259" key="1">
    <source>
        <dbReference type="SMART" id="SM00256"/>
    </source>
</evidence>
<dbReference type="Pfam" id="PF00646">
    <property type="entry name" value="F-box"/>
    <property type="match status" value="1"/>
</dbReference>
<dbReference type="PANTHER" id="PTHR32133">
    <property type="entry name" value="OS07G0120400 PROTEIN"/>
    <property type="match status" value="1"/>
</dbReference>
<accession>A0ABC8WDB6</accession>
<dbReference type="SUPFAM" id="SSF81383">
    <property type="entry name" value="F-box domain"/>
    <property type="match status" value="1"/>
</dbReference>
<gene>
    <name evidence="2" type="ORF">URODEC1_LOCUS12666</name>
</gene>